<name>A0A2N7F6Q0_VIBSP</name>
<protein>
    <recommendedName>
        <fullName evidence="3">HTH tetR-type domain-containing protein</fullName>
    </recommendedName>
</protein>
<dbReference type="GO" id="GO:0003677">
    <property type="term" value="F:DNA binding"/>
    <property type="evidence" value="ECO:0007669"/>
    <property type="project" value="UniProtKB-UniRule"/>
</dbReference>
<dbReference type="SUPFAM" id="SSF46689">
    <property type="entry name" value="Homeodomain-like"/>
    <property type="match status" value="1"/>
</dbReference>
<evidence type="ECO:0000313" key="5">
    <source>
        <dbReference type="Proteomes" id="UP000235330"/>
    </source>
</evidence>
<evidence type="ECO:0000256" key="2">
    <source>
        <dbReference type="PROSITE-ProRule" id="PRU00335"/>
    </source>
</evidence>
<accession>A0A2N7F6Q0</accession>
<comment type="caution">
    <text evidence="4">The sequence shown here is derived from an EMBL/GenBank/DDBJ whole genome shotgun (WGS) entry which is preliminary data.</text>
</comment>
<gene>
    <name evidence="4" type="ORF">BCU17_05765</name>
</gene>
<feature type="domain" description="HTH tetR-type" evidence="3">
    <location>
        <begin position="10"/>
        <end position="70"/>
    </location>
</feature>
<dbReference type="EMBL" id="MCWU01000079">
    <property type="protein sequence ID" value="PMJ61526.1"/>
    <property type="molecule type" value="Genomic_DNA"/>
</dbReference>
<reference evidence="5" key="1">
    <citation type="submission" date="2016-07" db="EMBL/GenBank/DDBJ databases">
        <title>Nontailed viruses are major unrecognized killers of bacteria in the ocean.</title>
        <authorList>
            <person name="Kauffman K."/>
            <person name="Hussain F."/>
            <person name="Yang J."/>
            <person name="Arevalo P."/>
            <person name="Brown J."/>
            <person name="Cutler M."/>
            <person name="Kelly L."/>
            <person name="Polz M.F."/>
        </authorList>
    </citation>
    <scope>NUCLEOTIDE SEQUENCE [LARGE SCALE GENOMIC DNA]</scope>
    <source>
        <strain evidence="5">10N.261.55.E11</strain>
    </source>
</reference>
<evidence type="ECO:0000256" key="1">
    <source>
        <dbReference type="ARBA" id="ARBA00023125"/>
    </source>
</evidence>
<dbReference type="RefSeq" id="WP_102473697.1">
    <property type="nucleotide sequence ID" value="NZ_CAWNSL010000010.1"/>
</dbReference>
<dbReference type="Pfam" id="PF00440">
    <property type="entry name" value="TetR_N"/>
    <property type="match status" value="1"/>
</dbReference>
<sequence length="148" mass="16185">MGRASAAQAIITRQKIIDAAFDIALNEGFDKATFAYIAKKAGVSKSGINAHFDRKVDIAKELEPMFAKIINEHLSYESTAAFSKTWQKAINSEPNFVAAIIAFGPIMPTEKGIKGLQSKIQGEEQEVLDCIYHCIGYAVCNIQSRQSA</sequence>
<organism evidence="4 5">
    <name type="scientific">Vibrio splendidus</name>
    <dbReference type="NCBI Taxonomy" id="29497"/>
    <lineage>
        <taxon>Bacteria</taxon>
        <taxon>Pseudomonadati</taxon>
        <taxon>Pseudomonadota</taxon>
        <taxon>Gammaproteobacteria</taxon>
        <taxon>Vibrionales</taxon>
        <taxon>Vibrionaceae</taxon>
        <taxon>Vibrio</taxon>
    </lineage>
</organism>
<keyword evidence="1 2" id="KW-0238">DNA-binding</keyword>
<dbReference type="InterPro" id="IPR009057">
    <property type="entry name" value="Homeodomain-like_sf"/>
</dbReference>
<dbReference type="PRINTS" id="PR00455">
    <property type="entry name" value="HTHTETR"/>
</dbReference>
<dbReference type="AlphaFoldDB" id="A0A2N7F6Q0"/>
<dbReference type="Gene3D" id="1.10.357.10">
    <property type="entry name" value="Tetracycline Repressor, domain 2"/>
    <property type="match status" value="1"/>
</dbReference>
<dbReference type="Proteomes" id="UP000235330">
    <property type="component" value="Unassembled WGS sequence"/>
</dbReference>
<feature type="DNA-binding region" description="H-T-H motif" evidence="2">
    <location>
        <begin position="33"/>
        <end position="52"/>
    </location>
</feature>
<proteinExistence type="predicted"/>
<dbReference type="PROSITE" id="PS50977">
    <property type="entry name" value="HTH_TETR_2"/>
    <property type="match status" value="1"/>
</dbReference>
<evidence type="ECO:0000259" key="3">
    <source>
        <dbReference type="PROSITE" id="PS50977"/>
    </source>
</evidence>
<evidence type="ECO:0000313" key="4">
    <source>
        <dbReference type="EMBL" id="PMJ61526.1"/>
    </source>
</evidence>
<dbReference type="InterPro" id="IPR001647">
    <property type="entry name" value="HTH_TetR"/>
</dbReference>